<protein>
    <submittedName>
        <fullName evidence="1">Uncharacterized protein</fullName>
    </submittedName>
</protein>
<dbReference type="InterPro" id="IPR043502">
    <property type="entry name" value="DNA/RNA_pol_sf"/>
</dbReference>
<dbReference type="EMBL" id="CAJOBQ010009487">
    <property type="protein sequence ID" value="CAF4699240.1"/>
    <property type="molecule type" value="Genomic_DNA"/>
</dbReference>
<dbReference type="SUPFAM" id="SSF56672">
    <property type="entry name" value="DNA/RNA polymerases"/>
    <property type="match status" value="1"/>
</dbReference>
<accession>A0A821ID92</accession>
<comment type="caution">
    <text evidence="1">The sequence shown here is derived from an EMBL/GenBank/DDBJ whole genome shotgun (WGS) entry which is preliminary data.</text>
</comment>
<dbReference type="PANTHER" id="PTHR24559:SF454">
    <property type="entry name" value="RIBONUCLEASE H"/>
    <property type="match status" value="1"/>
</dbReference>
<dbReference type="Gene3D" id="3.30.70.270">
    <property type="match status" value="1"/>
</dbReference>
<dbReference type="InterPro" id="IPR053134">
    <property type="entry name" value="RNA-dir_DNA_polymerase"/>
</dbReference>
<dbReference type="Proteomes" id="UP000663862">
    <property type="component" value="Unassembled WGS sequence"/>
</dbReference>
<name>A0A821ID92_9BILA</name>
<dbReference type="CDD" id="cd01647">
    <property type="entry name" value="RT_LTR"/>
    <property type="match status" value="1"/>
</dbReference>
<reference evidence="1" key="1">
    <citation type="submission" date="2021-02" db="EMBL/GenBank/DDBJ databases">
        <authorList>
            <person name="Nowell W R."/>
        </authorList>
    </citation>
    <scope>NUCLEOTIDE SEQUENCE</scope>
</reference>
<sequence length="223" mass="25842">MSPSLLHINNYTTYLEVYNPHDYTYTLPMNTLLGRITHTPYQMHSCLLSDTSREYSSLSSQRHILNTIDLEQKPSATSHTIDKLITHIKNVQHKQKLRSILQQHMKIFDISQVTQANTHIQHTINTGDSLPISSRPYPRTIEQRRELQAEIQKMAQTNQICPSNSPWSSPVIIHKKKDGGIRCLVDYRKLNSVTKKDCFPQPTTEELLHRLGGHRFYTKLDLK</sequence>
<gene>
    <name evidence="1" type="ORF">TSG867_LOCUS33249</name>
</gene>
<proteinExistence type="predicted"/>
<dbReference type="Gene3D" id="3.10.10.10">
    <property type="entry name" value="HIV Type 1 Reverse Transcriptase, subunit A, domain 1"/>
    <property type="match status" value="1"/>
</dbReference>
<dbReference type="InterPro" id="IPR043128">
    <property type="entry name" value="Rev_trsase/Diguanyl_cyclase"/>
</dbReference>
<evidence type="ECO:0000313" key="2">
    <source>
        <dbReference type="Proteomes" id="UP000663862"/>
    </source>
</evidence>
<dbReference type="AlphaFoldDB" id="A0A821ID92"/>
<evidence type="ECO:0000313" key="1">
    <source>
        <dbReference type="EMBL" id="CAF4699240.1"/>
    </source>
</evidence>
<dbReference type="PANTHER" id="PTHR24559">
    <property type="entry name" value="TRANSPOSON TY3-I GAG-POL POLYPROTEIN"/>
    <property type="match status" value="1"/>
</dbReference>
<organism evidence="1 2">
    <name type="scientific">Rotaria socialis</name>
    <dbReference type="NCBI Taxonomy" id="392032"/>
    <lineage>
        <taxon>Eukaryota</taxon>
        <taxon>Metazoa</taxon>
        <taxon>Spiralia</taxon>
        <taxon>Gnathifera</taxon>
        <taxon>Rotifera</taxon>
        <taxon>Eurotatoria</taxon>
        <taxon>Bdelloidea</taxon>
        <taxon>Philodinida</taxon>
        <taxon>Philodinidae</taxon>
        <taxon>Rotaria</taxon>
    </lineage>
</organism>